<name>A0ABU0JLL2_9HYPH</name>
<protein>
    <submittedName>
        <fullName evidence="2">Uncharacterized protein</fullName>
    </submittedName>
</protein>
<organism evidence="2 3">
    <name type="scientific">Labrys wisconsinensis</name>
    <dbReference type="NCBI Taxonomy" id="425677"/>
    <lineage>
        <taxon>Bacteria</taxon>
        <taxon>Pseudomonadati</taxon>
        <taxon>Pseudomonadota</taxon>
        <taxon>Alphaproteobacteria</taxon>
        <taxon>Hyphomicrobiales</taxon>
        <taxon>Xanthobacteraceae</taxon>
        <taxon>Labrys</taxon>
    </lineage>
</organism>
<accession>A0ABU0JLL2</accession>
<reference evidence="2 3" key="1">
    <citation type="submission" date="2023-07" db="EMBL/GenBank/DDBJ databases">
        <title>Genomic Encyclopedia of Type Strains, Phase IV (KMG-IV): sequencing the most valuable type-strain genomes for metagenomic binning, comparative biology and taxonomic classification.</title>
        <authorList>
            <person name="Goeker M."/>
        </authorList>
    </citation>
    <scope>NUCLEOTIDE SEQUENCE [LARGE SCALE GENOMIC DNA]</scope>
    <source>
        <strain evidence="2 3">DSM 19619</strain>
    </source>
</reference>
<dbReference type="EMBL" id="JAUSVX010000031">
    <property type="protein sequence ID" value="MDQ0475173.1"/>
    <property type="molecule type" value="Genomic_DNA"/>
</dbReference>
<sequence>MVPGPIPVLERRSHDPDAPGLDIEVDEAECAKPSFAPEILPVRNAALEGGTVFA</sequence>
<keyword evidence="3" id="KW-1185">Reference proteome</keyword>
<gene>
    <name evidence="2" type="ORF">QO011_008215</name>
</gene>
<dbReference type="RefSeq" id="WP_307286030.1">
    <property type="nucleotide sequence ID" value="NZ_JAUSVX010000031.1"/>
</dbReference>
<comment type="caution">
    <text evidence="2">The sequence shown here is derived from an EMBL/GenBank/DDBJ whole genome shotgun (WGS) entry which is preliminary data.</text>
</comment>
<evidence type="ECO:0000313" key="2">
    <source>
        <dbReference type="EMBL" id="MDQ0475173.1"/>
    </source>
</evidence>
<evidence type="ECO:0000313" key="3">
    <source>
        <dbReference type="Proteomes" id="UP001242480"/>
    </source>
</evidence>
<feature type="region of interest" description="Disordered" evidence="1">
    <location>
        <begin position="1"/>
        <end position="21"/>
    </location>
</feature>
<evidence type="ECO:0000256" key="1">
    <source>
        <dbReference type="SAM" id="MobiDB-lite"/>
    </source>
</evidence>
<proteinExistence type="predicted"/>
<dbReference type="Proteomes" id="UP001242480">
    <property type="component" value="Unassembled WGS sequence"/>
</dbReference>